<organism evidence="1 2">
    <name type="scientific">Brevibacillus laterosporus</name>
    <name type="common">Bacillus laterosporus</name>
    <dbReference type="NCBI Taxonomy" id="1465"/>
    <lineage>
        <taxon>Bacteria</taxon>
        <taxon>Bacillati</taxon>
        <taxon>Bacillota</taxon>
        <taxon>Bacilli</taxon>
        <taxon>Bacillales</taxon>
        <taxon>Paenibacillaceae</taxon>
        <taxon>Brevibacillus</taxon>
    </lineage>
</organism>
<name>A0AAP8U790_BRELA</name>
<accession>A0AAP8U790</accession>
<evidence type="ECO:0000313" key="1">
    <source>
        <dbReference type="EMBL" id="PPB12959.1"/>
    </source>
</evidence>
<reference evidence="1 2" key="1">
    <citation type="submission" date="2018-02" db="EMBL/GenBank/DDBJ databases">
        <title>Comparative analysis of genomes of three Brevibacillus laterosporus strains producers of potent antimicrobials isolated from silage.</title>
        <authorList>
            <person name="Kojic M."/>
            <person name="Miljkovic M."/>
            <person name="Studholme D."/>
            <person name="Filipic B."/>
        </authorList>
    </citation>
    <scope>NUCLEOTIDE SEQUENCE [LARGE SCALE GENOMIC DNA]</scope>
    <source>
        <strain evidence="1 2">BGSP11</strain>
    </source>
</reference>
<protein>
    <submittedName>
        <fullName evidence="1">Uncharacterized protein</fullName>
    </submittedName>
</protein>
<comment type="caution">
    <text evidence="1">The sequence shown here is derived from an EMBL/GenBank/DDBJ whole genome shotgun (WGS) entry which is preliminary data.</text>
</comment>
<proteinExistence type="predicted"/>
<dbReference type="AlphaFoldDB" id="A0AAP8U790"/>
<dbReference type="Proteomes" id="UP000239759">
    <property type="component" value="Unassembled WGS sequence"/>
</dbReference>
<sequence>MKRFKVTVQREDVYVIEVDENKFNEAWMKQFREEFYDFHTLEEHAEHIAQLRARFGEGFLEGYGVPLINGKTHYDHPEAGININIVSEDEQCDTYTEELK</sequence>
<dbReference type="EMBL" id="PRKQ01000001">
    <property type="protein sequence ID" value="PPB12959.1"/>
    <property type="molecule type" value="Genomic_DNA"/>
</dbReference>
<evidence type="ECO:0000313" key="2">
    <source>
        <dbReference type="Proteomes" id="UP000239759"/>
    </source>
</evidence>
<dbReference type="RefSeq" id="WP_104030360.1">
    <property type="nucleotide sequence ID" value="NZ_PRKQ01000001.1"/>
</dbReference>
<gene>
    <name evidence="1" type="ORF">C4A77_00815</name>
</gene>